<dbReference type="EMBL" id="HBUE01278696">
    <property type="protein sequence ID" value="CAG6567858.1"/>
    <property type="molecule type" value="Transcribed_RNA"/>
</dbReference>
<protein>
    <submittedName>
        <fullName evidence="2">(northern house mosquito) hypothetical protein</fullName>
    </submittedName>
</protein>
<dbReference type="EMBL" id="HBUE01173228">
    <property type="protein sequence ID" value="CAG6516359.1"/>
    <property type="molecule type" value="Transcribed_RNA"/>
</dbReference>
<feature type="region of interest" description="Disordered" evidence="1">
    <location>
        <begin position="65"/>
        <end position="113"/>
    </location>
</feature>
<feature type="compositionally biased region" description="Basic and acidic residues" evidence="1">
    <location>
        <begin position="65"/>
        <end position="103"/>
    </location>
</feature>
<proteinExistence type="predicted"/>
<reference evidence="2" key="1">
    <citation type="submission" date="2021-05" db="EMBL/GenBank/DDBJ databases">
        <authorList>
            <person name="Alioto T."/>
            <person name="Alioto T."/>
            <person name="Gomez Garrido J."/>
        </authorList>
    </citation>
    <scope>NUCLEOTIDE SEQUENCE</scope>
</reference>
<dbReference type="AlphaFoldDB" id="A0A8D8JBX5"/>
<evidence type="ECO:0000256" key="1">
    <source>
        <dbReference type="SAM" id="MobiDB-lite"/>
    </source>
</evidence>
<dbReference type="EMBL" id="HBUE01173227">
    <property type="protein sequence ID" value="CAG6516358.1"/>
    <property type="molecule type" value="Transcribed_RNA"/>
</dbReference>
<name>A0A8D8JBX5_CULPI</name>
<dbReference type="EMBL" id="HBUE01278695">
    <property type="protein sequence ID" value="CAG6567857.1"/>
    <property type="molecule type" value="Transcribed_RNA"/>
</dbReference>
<evidence type="ECO:0000313" key="2">
    <source>
        <dbReference type="EMBL" id="CAG6567858.1"/>
    </source>
</evidence>
<sequence length="156" mass="17415">MIRGRTGSISRKVQLPDLTTRVVQHLQKVLRLRPQLIELLHKLQPVNVLVDERFAVLFSLLLPPDHGHGGDDQHDAQHRSGSDPDDRRQERAGKAHRIADATHKLRRRGPLGRVAAGTVRDALARVYPQQQVGTFDAAPLGAANARRMQRGTVSRM</sequence>
<accession>A0A8D8JBX5</accession>
<organism evidence="2">
    <name type="scientific">Culex pipiens</name>
    <name type="common">House mosquito</name>
    <dbReference type="NCBI Taxonomy" id="7175"/>
    <lineage>
        <taxon>Eukaryota</taxon>
        <taxon>Metazoa</taxon>
        <taxon>Ecdysozoa</taxon>
        <taxon>Arthropoda</taxon>
        <taxon>Hexapoda</taxon>
        <taxon>Insecta</taxon>
        <taxon>Pterygota</taxon>
        <taxon>Neoptera</taxon>
        <taxon>Endopterygota</taxon>
        <taxon>Diptera</taxon>
        <taxon>Nematocera</taxon>
        <taxon>Culicoidea</taxon>
        <taxon>Culicidae</taxon>
        <taxon>Culicinae</taxon>
        <taxon>Culicini</taxon>
        <taxon>Culex</taxon>
        <taxon>Culex</taxon>
    </lineage>
</organism>